<dbReference type="OrthoDB" id="240495at2157"/>
<dbReference type="GO" id="GO:0008757">
    <property type="term" value="F:S-adenosylmethionine-dependent methyltransferase activity"/>
    <property type="evidence" value="ECO:0007669"/>
    <property type="project" value="InterPro"/>
</dbReference>
<protein>
    <submittedName>
        <fullName evidence="2">Methyltransferase domain-containing protein</fullName>
    </submittedName>
</protein>
<dbReference type="Proteomes" id="UP000199076">
    <property type="component" value="Unassembled WGS sequence"/>
</dbReference>
<organism evidence="2 3">
    <name type="scientific">Halorientalis regularis</name>
    <dbReference type="NCBI Taxonomy" id="660518"/>
    <lineage>
        <taxon>Archaea</taxon>
        <taxon>Methanobacteriati</taxon>
        <taxon>Methanobacteriota</taxon>
        <taxon>Stenosarchaea group</taxon>
        <taxon>Halobacteria</taxon>
        <taxon>Halobacteriales</taxon>
        <taxon>Haloarculaceae</taxon>
        <taxon>Halorientalis</taxon>
    </lineage>
</organism>
<dbReference type="Pfam" id="PF08241">
    <property type="entry name" value="Methyltransf_11"/>
    <property type="match status" value="1"/>
</dbReference>
<dbReference type="InterPro" id="IPR029063">
    <property type="entry name" value="SAM-dependent_MTases_sf"/>
</dbReference>
<keyword evidence="3" id="KW-1185">Reference proteome</keyword>
<reference evidence="3" key="1">
    <citation type="submission" date="2016-10" db="EMBL/GenBank/DDBJ databases">
        <authorList>
            <person name="Varghese N."/>
            <person name="Submissions S."/>
        </authorList>
    </citation>
    <scope>NUCLEOTIDE SEQUENCE [LARGE SCALE GENOMIC DNA]</scope>
    <source>
        <strain evidence="3">IBRC-M 10760</strain>
    </source>
</reference>
<feature type="domain" description="Methyltransferase type 11" evidence="1">
    <location>
        <begin position="48"/>
        <end position="128"/>
    </location>
</feature>
<dbReference type="EMBL" id="FNBK01000007">
    <property type="protein sequence ID" value="SDF59450.1"/>
    <property type="molecule type" value="Genomic_DNA"/>
</dbReference>
<keyword evidence="2" id="KW-0489">Methyltransferase</keyword>
<dbReference type="CDD" id="cd02440">
    <property type="entry name" value="AdoMet_MTases"/>
    <property type="match status" value="1"/>
</dbReference>
<proteinExistence type="predicted"/>
<evidence type="ECO:0000259" key="1">
    <source>
        <dbReference type="Pfam" id="PF08241"/>
    </source>
</evidence>
<dbReference type="Gene3D" id="3.40.50.150">
    <property type="entry name" value="Vaccinia Virus protein VP39"/>
    <property type="match status" value="1"/>
</dbReference>
<sequence>MQNPLDAALANPWGALRRVLGDPLHPGGTDATRRLLDRADVGADTRLLDAGCGAGGALDLARDRGARAVGLDRDPGGDGAVRGDLTALPVRTGGVEVVLSECVLCLADDVDAALAESRRVLGPGGRLALSDVVVDGDVPDLPEPVAQALCLTGERERAALLDRIEGHSFALGEVRDHREDLLAMREQVAAAVDYEGLLGLFGARGDRLLAGIEDLEAAVEDGRVSYVSLVATAE</sequence>
<dbReference type="GO" id="GO:0032259">
    <property type="term" value="P:methylation"/>
    <property type="evidence" value="ECO:0007669"/>
    <property type="project" value="UniProtKB-KW"/>
</dbReference>
<dbReference type="SUPFAM" id="SSF53335">
    <property type="entry name" value="S-adenosyl-L-methionine-dependent methyltransferases"/>
    <property type="match status" value="1"/>
</dbReference>
<name>A0A1G7ME12_9EURY</name>
<dbReference type="InterPro" id="IPR013216">
    <property type="entry name" value="Methyltransf_11"/>
</dbReference>
<evidence type="ECO:0000313" key="3">
    <source>
        <dbReference type="Proteomes" id="UP000199076"/>
    </source>
</evidence>
<dbReference type="RefSeq" id="WP_092691941.1">
    <property type="nucleotide sequence ID" value="NZ_FNBK01000007.1"/>
</dbReference>
<dbReference type="AlphaFoldDB" id="A0A1G7ME12"/>
<evidence type="ECO:0000313" key="2">
    <source>
        <dbReference type="EMBL" id="SDF59450.1"/>
    </source>
</evidence>
<keyword evidence="2" id="KW-0808">Transferase</keyword>
<accession>A0A1G7ME12</accession>
<dbReference type="STRING" id="660518.SAMN05216218_107217"/>
<gene>
    <name evidence="2" type="ORF">SAMN05216218_107217</name>
</gene>